<feature type="region of interest" description="Disordered" evidence="1">
    <location>
        <begin position="206"/>
        <end position="244"/>
    </location>
</feature>
<evidence type="ECO:0000256" key="1">
    <source>
        <dbReference type="SAM" id="MobiDB-lite"/>
    </source>
</evidence>
<feature type="compositionally biased region" description="Polar residues" evidence="1">
    <location>
        <begin position="229"/>
        <end position="244"/>
    </location>
</feature>
<feature type="region of interest" description="Disordered" evidence="1">
    <location>
        <begin position="1"/>
        <end position="40"/>
    </location>
</feature>
<feature type="compositionally biased region" description="Polar residues" evidence="1">
    <location>
        <begin position="207"/>
        <end position="219"/>
    </location>
</feature>
<dbReference type="EMBL" id="CAFBNE010000112">
    <property type="protein sequence ID" value="CAB4965613.1"/>
    <property type="molecule type" value="Genomic_DNA"/>
</dbReference>
<organism evidence="2">
    <name type="scientific">freshwater metagenome</name>
    <dbReference type="NCBI Taxonomy" id="449393"/>
    <lineage>
        <taxon>unclassified sequences</taxon>
        <taxon>metagenomes</taxon>
        <taxon>ecological metagenomes</taxon>
    </lineage>
</organism>
<proteinExistence type="predicted"/>
<dbReference type="AlphaFoldDB" id="A0A6J7LFT8"/>
<reference evidence="2" key="1">
    <citation type="submission" date="2020-05" db="EMBL/GenBank/DDBJ databases">
        <authorList>
            <person name="Chiriac C."/>
            <person name="Salcher M."/>
            <person name="Ghai R."/>
            <person name="Kavagutti S V."/>
        </authorList>
    </citation>
    <scope>NUCLEOTIDE SEQUENCE</scope>
</reference>
<accession>A0A6J7LFT8</accession>
<feature type="compositionally biased region" description="Polar residues" evidence="1">
    <location>
        <begin position="1"/>
        <end position="11"/>
    </location>
</feature>
<evidence type="ECO:0000313" key="2">
    <source>
        <dbReference type="EMBL" id="CAB4965613.1"/>
    </source>
</evidence>
<sequence length="244" mass="26059">MSSVSCINFTTPSPRRRPAPPSCARLPSQPFSSERASPGPLRACWPTASRYPTQMGSRIGSPDRRSSFRPPAITTTGWLRSCRWSCGLGRQSPRVDSCRSRRGSPIATGSLPITSACSSLLPLSSFNSRSRSFLDGPATPSSSIQMTCPCSTISASRCRPPVSRSEPPTLSCSTCLAAGHAGHWPTNSSSRRFSLPQGSRWFISRTPRGSSRSACSRTPASLPGRTAQVCRTSSSHARAPSSLN</sequence>
<gene>
    <name evidence="2" type="ORF">UFOPK3772_02683</name>
</gene>
<protein>
    <submittedName>
        <fullName evidence="2">Unannotated protein</fullName>
    </submittedName>
</protein>
<name>A0A6J7LFT8_9ZZZZ</name>